<sequence length="155" mass="16453">MPSECAAETGQVNRTGVAAMRSCLGQGNCRGRRGGGTGRALASTQAGRQGQARKAKTKPDAADRDTESKEEVQVNAYTFHERKPEPEEITAKRFFAGADGAMRMDGQGLRCHGAVVATEEVMETASSDYLALAKGPAKGYDRKLLGKLTTEDGES</sequence>
<feature type="compositionally biased region" description="Basic and acidic residues" evidence="1">
    <location>
        <begin position="57"/>
        <end position="71"/>
    </location>
</feature>
<keyword evidence="3" id="KW-1185">Reference proteome</keyword>
<evidence type="ECO:0000256" key="1">
    <source>
        <dbReference type="SAM" id="MobiDB-lite"/>
    </source>
</evidence>
<protein>
    <submittedName>
        <fullName evidence="2">Uncharacterized protein</fullName>
    </submittedName>
</protein>
<feature type="region of interest" description="Disordered" evidence="1">
    <location>
        <begin position="25"/>
        <end position="71"/>
    </location>
</feature>
<reference evidence="2" key="2">
    <citation type="submission" date="2018-04" db="EMBL/GenBank/DDBJ databases">
        <title>OnivRS2 (Oryza nivara Reference Sequence Version 2).</title>
        <authorList>
            <person name="Zhang J."/>
            <person name="Kudrna D."/>
            <person name="Lee S."/>
            <person name="Talag J."/>
            <person name="Rajasekar S."/>
            <person name="Welchert J."/>
            <person name="Hsing Y.-I."/>
            <person name="Wing R.A."/>
        </authorList>
    </citation>
    <scope>NUCLEOTIDE SEQUENCE [LARGE SCALE GENOMIC DNA]</scope>
</reference>
<dbReference type="HOGENOM" id="CLU_1698317_0_0_1"/>
<dbReference type="Proteomes" id="UP000006591">
    <property type="component" value="Chromosome 1"/>
</dbReference>
<name>A0A0E0FFY7_ORYNI</name>
<evidence type="ECO:0000313" key="3">
    <source>
        <dbReference type="Proteomes" id="UP000006591"/>
    </source>
</evidence>
<dbReference type="Gramene" id="ONIVA01G02730.1">
    <property type="protein sequence ID" value="ONIVA01G02730.1"/>
    <property type="gene ID" value="ONIVA01G02730"/>
</dbReference>
<dbReference type="EnsemblPlants" id="ONIVA01G02730.1">
    <property type="protein sequence ID" value="ONIVA01G02730.1"/>
    <property type="gene ID" value="ONIVA01G02730"/>
</dbReference>
<reference evidence="2" key="1">
    <citation type="submission" date="2015-04" db="UniProtKB">
        <authorList>
            <consortium name="EnsemblPlants"/>
        </authorList>
    </citation>
    <scope>IDENTIFICATION</scope>
    <source>
        <strain evidence="2">SL10</strain>
    </source>
</reference>
<organism evidence="2">
    <name type="scientific">Oryza nivara</name>
    <name type="common">Indian wild rice</name>
    <name type="synonym">Oryza sativa f. spontanea</name>
    <dbReference type="NCBI Taxonomy" id="4536"/>
    <lineage>
        <taxon>Eukaryota</taxon>
        <taxon>Viridiplantae</taxon>
        <taxon>Streptophyta</taxon>
        <taxon>Embryophyta</taxon>
        <taxon>Tracheophyta</taxon>
        <taxon>Spermatophyta</taxon>
        <taxon>Magnoliopsida</taxon>
        <taxon>Liliopsida</taxon>
        <taxon>Poales</taxon>
        <taxon>Poaceae</taxon>
        <taxon>BOP clade</taxon>
        <taxon>Oryzoideae</taxon>
        <taxon>Oryzeae</taxon>
        <taxon>Oryzinae</taxon>
        <taxon>Oryza</taxon>
    </lineage>
</organism>
<dbReference type="AlphaFoldDB" id="A0A0E0FFY7"/>
<evidence type="ECO:0000313" key="2">
    <source>
        <dbReference type="EnsemblPlants" id="ONIVA01G02730.1"/>
    </source>
</evidence>
<proteinExistence type="predicted"/>
<accession>A0A0E0FFY7</accession>